<evidence type="ECO:0000256" key="1">
    <source>
        <dbReference type="ARBA" id="ARBA00004141"/>
    </source>
</evidence>
<feature type="transmembrane region" description="Helical" evidence="5">
    <location>
        <begin position="6"/>
        <end position="30"/>
    </location>
</feature>
<dbReference type="KEGG" id="nmk:CHR53_23265"/>
<keyword evidence="2 5" id="KW-0812">Transmembrane</keyword>
<protein>
    <recommendedName>
        <fullName evidence="8">DUF4870 domain-containing protein</fullName>
    </recommendedName>
</protein>
<dbReference type="RefSeq" id="WP_127488596.1">
    <property type="nucleotide sequence ID" value="NZ_CP022572.1"/>
</dbReference>
<evidence type="ECO:0000256" key="2">
    <source>
        <dbReference type="ARBA" id="ARBA00022692"/>
    </source>
</evidence>
<organism evidence="6 7">
    <name type="scientific">Neobacillus mesonae</name>
    <dbReference type="NCBI Taxonomy" id="1193713"/>
    <lineage>
        <taxon>Bacteria</taxon>
        <taxon>Bacillati</taxon>
        <taxon>Bacillota</taxon>
        <taxon>Bacilli</taxon>
        <taxon>Bacillales</taxon>
        <taxon>Bacillaceae</taxon>
        <taxon>Neobacillus</taxon>
    </lineage>
</organism>
<keyword evidence="7" id="KW-1185">Reference proteome</keyword>
<evidence type="ECO:0008006" key="8">
    <source>
        <dbReference type="Google" id="ProtNLM"/>
    </source>
</evidence>
<gene>
    <name evidence="6" type="ORF">CHR53_23265</name>
</gene>
<dbReference type="OrthoDB" id="2328241at2"/>
<dbReference type="Proteomes" id="UP000282892">
    <property type="component" value="Chromosome"/>
</dbReference>
<feature type="transmembrane region" description="Helical" evidence="5">
    <location>
        <begin position="42"/>
        <end position="65"/>
    </location>
</feature>
<reference evidence="6 7" key="1">
    <citation type="submission" date="2017-07" db="EMBL/GenBank/DDBJ databases">
        <title>The complete genome sequence of Bacillus mesonae strain H20-5, an efficient strain improving plant abiotic stress resistance.</title>
        <authorList>
            <person name="Kim S.Y."/>
            <person name="Song H."/>
            <person name="Sang M.K."/>
            <person name="Weon H.-Y."/>
            <person name="Song J."/>
        </authorList>
    </citation>
    <scope>NUCLEOTIDE SEQUENCE [LARGE SCALE GENOMIC DNA]</scope>
    <source>
        <strain evidence="6 7">H20-5</strain>
    </source>
</reference>
<keyword evidence="3 5" id="KW-1133">Transmembrane helix</keyword>
<accession>A0A3Q9QV22</accession>
<feature type="transmembrane region" description="Helical" evidence="5">
    <location>
        <begin position="71"/>
        <end position="95"/>
    </location>
</feature>
<dbReference type="EMBL" id="CP022572">
    <property type="protein sequence ID" value="AZU63934.1"/>
    <property type="molecule type" value="Genomic_DNA"/>
</dbReference>
<name>A0A3Q9QV22_9BACI</name>
<proteinExistence type="predicted"/>
<evidence type="ECO:0000313" key="7">
    <source>
        <dbReference type="Proteomes" id="UP000282892"/>
    </source>
</evidence>
<evidence type="ECO:0000313" key="6">
    <source>
        <dbReference type="EMBL" id="AZU63934.1"/>
    </source>
</evidence>
<evidence type="ECO:0000256" key="3">
    <source>
        <dbReference type="ARBA" id="ARBA00022989"/>
    </source>
</evidence>
<sequence>METRKVLSSLCYFSIFFAGFIFPFIVWLASSDSETKQHAKKSLISHLIPIIPTIFVVIAVVYEMVNYQNELPIFTIIAAIVTGLVWIVVVIYNIIKGVKVLITE</sequence>
<dbReference type="STRING" id="1193713.GCA_001636315_01551"/>
<evidence type="ECO:0000256" key="4">
    <source>
        <dbReference type="ARBA" id="ARBA00023136"/>
    </source>
</evidence>
<dbReference type="InterPro" id="IPR019109">
    <property type="entry name" value="MamF_MmsF"/>
</dbReference>
<comment type="subcellular location">
    <subcellularLocation>
        <location evidence="1">Membrane</location>
        <topology evidence="1">Multi-pass membrane protein</topology>
    </subcellularLocation>
</comment>
<evidence type="ECO:0000256" key="5">
    <source>
        <dbReference type="SAM" id="Phobius"/>
    </source>
</evidence>
<dbReference type="AlphaFoldDB" id="A0A3Q9QV22"/>
<keyword evidence="4 5" id="KW-0472">Membrane</keyword>
<dbReference type="Pfam" id="PF09685">
    <property type="entry name" value="MamF_MmsF"/>
    <property type="match status" value="1"/>
</dbReference>